<feature type="transmembrane region" description="Helical" evidence="7">
    <location>
        <begin position="56"/>
        <end position="74"/>
    </location>
</feature>
<evidence type="ECO:0000256" key="5">
    <source>
        <dbReference type="ARBA" id="ARBA00022989"/>
    </source>
</evidence>
<sequence>MSKFVESVKSYPGTFWTANTMELFERWAWYGLFSVMAVYLTGSTDEGALGFSHEEKGFVMGGITFILYLLPLVSGPLSDKFGYKKTLIVSYLIMGASYLALGQFATVNSFFVGFLFVAFGAALFKPVISATVARTTSEETRSIGFGLFYMTVNIGGFIGPLVASKLREISWDYVFYMSAAAMVVNLLLIVFFYKEPEREKNNEPLLNSIGKAFYNIVLALKDLKLLFLLIIITGFWTMFNQIFYTLPNFIEQWVNTSELYNFLKENAAPLATIFGTEDGTVNPETMGSVNFGSIVIFQLLVSTFVMRFKPLYAMMGGILVCALGVGIAFYTSNPFFVLLGILIFSFGEMGSSPKFTEYIGSMAPPEKTALYMGTSYLPNAVGNLITGWLSGSYYQENSDKIELLKKEMSSKNITMPEINDDFSSNEYFNLAAEKLQMTNEQLTQYLWNTYDPAKIWLTFAAIGVATVILLFGYDILMKKLGLVKAETKKETAEVA</sequence>
<evidence type="ECO:0000256" key="1">
    <source>
        <dbReference type="ARBA" id="ARBA00004651"/>
    </source>
</evidence>
<dbReference type="SUPFAM" id="SSF103473">
    <property type="entry name" value="MFS general substrate transporter"/>
    <property type="match status" value="1"/>
</dbReference>
<dbReference type="InterPro" id="IPR011701">
    <property type="entry name" value="MFS"/>
</dbReference>
<keyword evidence="3" id="KW-1003">Cell membrane</keyword>
<dbReference type="InterPro" id="IPR018456">
    <property type="entry name" value="PTR2_symporter_CS"/>
</dbReference>
<keyword evidence="5 7" id="KW-1133">Transmembrane helix</keyword>
<dbReference type="Proteomes" id="UP001185092">
    <property type="component" value="Unassembled WGS sequence"/>
</dbReference>
<evidence type="ECO:0000256" key="4">
    <source>
        <dbReference type="ARBA" id="ARBA00022692"/>
    </source>
</evidence>
<feature type="domain" description="Major facilitator superfamily (MFS) profile" evidence="8">
    <location>
        <begin position="1"/>
        <end position="478"/>
    </location>
</feature>
<dbReference type="GO" id="GO:0022857">
    <property type="term" value="F:transmembrane transporter activity"/>
    <property type="evidence" value="ECO:0007669"/>
    <property type="project" value="InterPro"/>
</dbReference>
<dbReference type="PROSITE" id="PS50850">
    <property type="entry name" value="MFS"/>
    <property type="match status" value="1"/>
</dbReference>
<evidence type="ECO:0000313" key="9">
    <source>
        <dbReference type="EMBL" id="MDR6238637.1"/>
    </source>
</evidence>
<dbReference type="Gene3D" id="1.20.1250.20">
    <property type="entry name" value="MFS general substrate transporter like domains"/>
    <property type="match status" value="2"/>
</dbReference>
<evidence type="ECO:0000256" key="2">
    <source>
        <dbReference type="ARBA" id="ARBA00022448"/>
    </source>
</evidence>
<comment type="caution">
    <text evidence="9">The sequence shown here is derived from an EMBL/GenBank/DDBJ whole genome shotgun (WGS) entry which is preliminary data.</text>
</comment>
<dbReference type="EMBL" id="JAVDQD010000002">
    <property type="protein sequence ID" value="MDR6238637.1"/>
    <property type="molecule type" value="Genomic_DNA"/>
</dbReference>
<dbReference type="RefSeq" id="WP_309938145.1">
    <property type="nucleotide sequence ID" value="NZ_AP025305.1"/>
</dbReference>
<gene>
    <name evidence="9" type="ORF">HNQ88_001674</name>
</gene>
<evidence type="ECO:0000256" key="7">
    <source>
        <dbReference type="SAM" id="Phobius"/>
    </source>
</evidence>
<dbReference type="InterPro" id="IPR050171">
    <property type="entry name" value="MFS_Transporters"/>
</dbReference>
<organism evidence="9 10">
    <name type="scientific">Aureibacter tunicatorum</name>
    <dbReference type="NCBI Taxonomy" id="866807"/>
    <lineage>
        <taxon>Bacteria</taxon>
        <taxon>Pseudomonadati</taxon>
        <taxon>Bacteroidota</taxon>
        <taxon>Cytophagia</taxon>
        <taxon>Cytophagales</taxon>
        <taxon>Persicobacteraceae</taxon>
        <taxon>Aureibacter</taxon>
    </lineage>
</organism>
<dbReference type="GO" id="GO:0005886">
    <property type="term" value="C:plasma membrane"/>
    <property type="evidence" value="ECO:0007669"/>
    <property type="project" value="UniProtKB-SubCell"/>
</dbReference>
<reference evidence="9" key="1">
    <citation type="submission" date="2023-07" db="EMBL/GenBank/DDBJ databases">
        <title>Genomic Encyclopedia of Type Strains, Phase IV (KMG-IV): sequencing the most valuable type-strain genomes for metagenomic binning, comparative biology and taxonomic classification.</title>
        <authorList>
            <person name="Goeker M."/>
        </authorList>
    </citation>
    <scope>NUCLEOTIDE SEQUENCE</scope>
    <source>
        <strain evidence="9">DSM 26174</strain>
    </source>
</reference>
<evidence type="ECO:0000259" key="8">
    <source>
        <dbReference type="PROSITE" id="PS50850"/>
    </source>
</evidence>
<evidence type="ECO:0000313" key="10">
    <source>
        <dbReference type="Proteomes" id="UP001185092"/>
    </source>
</evidence>
<feature type="transmembrane region" description="Helical" evidence="7">
    <location>
        <begin position="111"/>
        <end position="133"/>
    </location>
</feature>
<dbReference type="AlphaFoldDB" id="A0AAE3XKN2"/>
<keyword evidence="10" id="KW-1185">Reference proteome</keyword>
<name>A0AAE3XKN2_9BACT</name>
<evidence type="ECO:0000256" key="6">
    <source>
        <dbReference type="ARBA" id="ARBA00023136"/>
    </source>
</evidence>
<feature type="transmembrane region" description="Helical" evidence="7">
    <location>
        <begin position="318"/>
        <end position="346"/>
    </location>
</feature>
<dbReference type="InterPro" id="IPR036259">
    <property type="entry name" value="MFS_trans_sf"/>
</dbReference>
<keyword evidence="2" id="KW-0813">Transport</keyword>
<feature type="transmembrane region" description="Helical" evidence="7">
    <location>
        <begin position="27"/>
        <end position="44"/>
    </location>
</feature>
<feature type="transmembrane region" description="Helical" evidence="7">
    <location>
        <begin position="175"/>
        <end position="193"/>
    </location>
</feature>
<feature type="transmembrane region" description="Helical" evidence="7">
    <location>
        <begin position="86"/>
        <end position="105"/>
    </location>
</feature>
<keyword evidence="6 7" id="KW-0472">Membrane</keyword>
<dbReference type="PANTHER" id="PTHR23517:SF2">
    <property type="entry name" value="MULTIDRUG RESISTANCE PROTEIN MDTH"/>
    <property type="match status" value="1"/>
</dbReference>
<feature type="transmembrane region" description="Helical" evidence="7">
    <location>
        <begin position="145"/>
        <end position="163"/>
    </location>
</feature>
<dbReference type="GO" id="GO:0006857">
    <property type="term" value="P:oligopeptide transport"/>
    <property type="evidence" value="ECO:0007669"/>
    <property type="project" value="InterPro"/>
</dbReference>
<feature type="transmembrane region" description="Helical" evidence="7">
    <location>
        <begin position="455"/>
        <end position="476"/>
    </location>
</feature>
<feature type="transmembrane region" description="Helical" evidence="7">
    <location>
        <begin position="225"/>
        <end position="244"/>
    </location>
</feature>
<dbReference type="PROSITE" id="PS01023">
    <property type="entry name" value="PTR2_2"/>
    <property type="match status" value="1"/>
</dbReference>
<feature type="transmembrane region" description="Helical" evidence="7">
    <location>
        <begin position="288"/>
        <end position="306"/>
    </location>
</feature>
<comment type="subcellular location">
    <subcellularLocation>
        <location evidence="1">Cell membrane</location>
        <topology evidence="1">Multi-pass membrane protein</topology>
    </subcellularLocation>
</comment>
<evidence type="ECO:0000256" key="3">
    <source>
        <dbReference type="ARBA" id="ARBA00022475"/>
    </source>
</evidence>
<keyword evidence="4 7" id="KW-0812">Transmembrane</keyword>
<dbReference type="InterPro" id="IPR020846">
    <property type="entry name" value="MFS_dom"/>
</dbReference>
<dbReference type="Pfam" id="PF07690">
    <property type="entry name" value="MFS_1"/>
    <property type="match status" value="1"/>
</dbReference>
<proteinExistence type="predicted"/>
<accession>A0AAE3XKN2</accession>
<dbReference type="PANTHER" id="PTHR23517">
    <property type="entry name" value="RESISTANCE PROTEIN MDTM, PUTATIVE-RELATED-RELATED"/>
    <property type="match status" value="1"/>
</dbReference>
<protein>
    <submittedName>
        <fullName evidence="9">Dipeptide/tripeptide permease</fullName>
    </submittedName>
</protein>